<protein>
    <recommendedName>
        <fullName evidence="6">MADS-box domain-containing protein</fullName>
    </recommendedName>
</protein>
<dbReference type="Proteomes" id="UP000593572">
    <property type="component" value="Unassembled WGS sequence"/>
</dbReference>
<dbReference type="EMBL" id="JABEZX010000013">
    <property type="protein sequence ID" value="MBA0573844.1"/>
    <property type="molecule type" value="Genomic_DNA"/>
</dbReference>
<evidence type="ECO:0000256" key="5">
    <source>
        <dbReference type="ARBA" id="ARBA00023242"/>
    </source>
</evidence>
<sequence>MTRKKVKLAYITNDSTRKDTYKIRMKTLKNKMSKLSTRCGSDTCVIMYSPYKSQLEKTFLSQKITKAAEQLKKHCKCHILDN</sequence>
<comment type="subcellular location">
    <subcellularLocation>
        <location evidence="1">Nucleus</location>
    </subcellularLocation>
</comment>
<dbReference type="SMART" id="SM00432">
    <property type="entry name" value="MADS"/>
    <property type="match status" value="1"/>
</dbReference>
<keyword evidence="8" id="KW-1185">Reference proteome</keyword>
<evidence type="ECO:0000256" key="3">
    <source>
        <dbReference type="ARBA" id="ARBA00023125"/>
    </source>
</evidence>
<dbReference type="AlphaFoldDB" id="A0A7J8NAH0"/>
<evidence type="ECO:0000256" key="1">
    <source>
        <dbReference type="ARBA" id="ARBA00004123"/>
    </source>
</evidence>
<dbReference type="SUPFAM" id="SSF55455">
    <property type="entry name" value="SRF-like"/>
    <property type="match status" value="1"/>
</dbReference>
<dbReference type="InterPro" id="IPR036879">
    <property type="entry name" value="TF_MADSbox_sf"/>
</dbReference>
<dbReference type="Pfam" id="PF00319">
    <property type="entry name" value="SRF-TF"/>
    <property type="match status" value="1"/>
</dbReference>
<evidence type="ECO:0000313" key="8">
    <source>
        <dbReference type="Proteomes" id="UP000593572"/>
    </source>
</evidence>
<evidence type="ECO:0000259" key="6">
    <source>
        <dbReference type="PROSITE" id="PS50066"/>
    </source>
</evidence>
<proteinExistence type="predicted"/>
<keyword evidence="5" id="KW-0539">Nucleus</keyword>
<reference evidence="7 8" key="1">
    <citation type="journal article" date="2019" name="Genome Biol. Evol.">
        <title>Insights into the evolution of the New World diploid cottons (Gossypium, subgenus Houzingenia) based on genome sequencing.</title>
        <authorList>
            <person name="Grover C.E."/>
            <person name="Arick M.A. 2nd"/>
            <person name="Thrash A."/>
            <person name="Conover J.L."/>
            <person name="Sanders W.S."/>
            <person name="Peterson D.G."/>
            <person name="Frelichowski J.E."/>
            <person name="Scheffler J.A."/>
            <person name="Scheffler B.E."/>
            <person name="Wendel J.F."/>
        </authorList>
    </citation>
    <scope>NUCLEOTIDE SEQUENCE [LARGE SCALE GENOMIC DNA]</scope>
    <source>
        <strain evidence="7">157</strain>
        <tissue evidence="7">Leaf</tissue>
    </source>
</reference>
<name>A0A7J8NAH0_9ROSI</name>
<accession>A0A7J8NAH0</accession>
<dbReference type="GO" id="GO:0046983">
    <property type="term" value="F:protein dimerization activity"/>
    <property type="evidence" value="ECO:0007669"/>
    <property type="project" value="InterPro"/>
</dbReference>
<dbReference type="GO" id="GO:0003677">
    <property type="term" value="F:DNA binding"/>
    <property type="evidence" value="ECO:0007669"/>
    <property type="project" value="UniProtKB-KW"/>
</dbReference>
<gene>
    <name evidence="7" type="ORF">Golob_001100</name>
</gene>
<comment type="caution">
    <text evidence="7">The sequence shown here is derived from an EMBL/GenBank/DDBJ whole genome shotgun (WGS) entry which is preliminary data.</text>
</comment>
<dbReference type="GO" id="GO:0005634">
    <property type="term" value="C:nucleus"/>
    <property type="evidence" value="ECO:0007669"/>
    <property type="project" value="UniProtKB-SubCell"/>
</dbReference>
<dbReference type="PROSITE" id="PS50066">
    <property type="entry name" value="MADS_BOX_2"/>
    <property type="match status" value="1"/>
</dbReference>
<evidence type="ECO:0000313" key="7">
    <source>
        <dbReference type="EMBL" id="MBA0573844.1"/>
    </source>
</evidence>
<keyword evidence="4" id="KW-0804">Transcription</keyword>
<keyword evidence="3" id="KW-0238">DNA-binding</keyword>
<evidence type="ECO:0000256" key="2">
    <source>
        <dbReference type="ARBA" id="ARBA00023015"/>
    </source>
</evidence>
<feature type="domain" description="MADS-box" evidence="6">
    <location>
        <begin position="1"/>
        <end position="49"/>
    </location>
</feature>
<dbReference type="Gene3D" id="3.40.1810.10">
    <property type="entry name" value="Transcription factor, MADS-box"/>
    <property type="match status" value="1"/>
</dbReference>
<keyword evidence="2" id="KW-0805">Transcription regulation</keyword>
<dbReference type="InterPro" id="IPR002100">
    <property type="entry name" value="TF_MADSbox"/>
</dbReference>
<evidence type="ECO:0000256" key="4">
    <source>
        <dbReference type="ARBA" id="ARBA00023163"/>
    </source>
</evidence>
<feature type="non-terminal residue" evidence="7">
    <location>
        <position position="1"/>
    </location>
</feature>
<organism evidence="7 8">
    <name type="scientific">Gossypium lobatum</name>
    <dbReference type="NCBI Taxonomy" id="34289"/>
    <lineage>
        <taxon>Eukaryota</taxon>
        <taxon>Viridiplantae</taxon>
        <taxon>Streptophyta</taxon>
        <taxon>Embryophyta</taxon>
        <taxon>Tracheophyta</taxon>
        <taxon>Spermatophyta</taxon>
        <taxon>Magnoliopsida</taxon>
        <taxon>eudicotyledons</taxon>
        <taxon>Gunneridae</taxon>
        <taxon>Pentapetalae</taxon>
        <taxon>rosids</taxon>
        <taxon>malvids</taxon>
        <taxon>Malvales</taxon>
        <taxon>Malvaceae</taxon>
        <taxon>Malvoideae</taxon>
        <taxon>Gossypium</taxon>
    </lineage>
</organism>